<dbReference type="InterPro" id="IPR049730">
    <property type="entry name" value="SNF2/RAD54-like_C"/>
</dbReference>
<name>A0AAV4SJS4_9ARAC</name>
<evidence type="ECO:0000256" key="2">
    <source>
        <dbReference type="ARBA" id="ARBA00007025"/>
    </source>
</evidence>
<evidence type="ECO:0000256" key="9">
    <source>
        <dbReference type="ARBA" id="ARBA00023125"/>
    </source>
</evidence>
<dbReference type="GO" id="GO:0006325">
    <property type="term" value="P:chromatin organization"/>
    <property type="evidence" value="ECO:0007669"/>
    <property type="project" value="UniProtKB-KW"/>
</dbReference>
<evidence type="ECO:0000256" key="6">
    <source>
        <dbReference type="ARBA" id="ARBA00022806"/>
    </source>
</evidence>
<keyword evidence="17" id="KW-1185">Reference proteome</keyword>
<dbReference type="EMBL" id="BPLQ01008008">
    <property type="protein sequence ID" value="GIY34045.1"/>
    <property type="molecule type" value="Genomic_DNA"/>
</dbReference>
<protein>
    <recommendedName>
        <fullName evidence="12">SWI/SNF-related matrix-associated actin-dependent regulator of chromatin subfamily A containing DEAD/H box 1 homolog</fullName>
        <ecNumber evidence="3">3.6.4.12</ecNumber>
    </recommendedName>
</protein>
<keyword evidence="5" id="KW-0378">Hydrolase</keyword>
<evidence type="ECO:0000259" key="14">
    <source>
        <dbReference type="PROSITE" id="PS51192"/>
    </source>
</evidence>
<keyword evidence="7" id="KW-0067">ATP-binding</keyword>
<comment type="similarity">
    <text evidence="2">Belongs to the SNF2/RAD54 helicase family.</text>
</comment>
<evidence type="ECO:0000256" key="12">
    <source>
        <dbReference type="ARBA" id="ARBA00069890"/>
    </source>
</evidence>
<keyword evidence="6" id="KW-0347">Helicase</keyword>
<feature type="region of interest" description="Disordered" evidence="13">
    <location>
        <begin position="26"/>
        <end position="80"/>
    </location>
</feature>
<evidence type="ECO:0000313" key="17">
    <source>
        <dbReference type="Proteomes" id="UP001054837"/>
    </source>
</evidence>
<dbReference type="GO" id="GO:0016787">
    <property type="term" value="F:hydrolase activity"/>
    <property type="evidence" value="ECO:0007669"/>
    <property type="project" value="UniProtKB-KW"/>
</dbReference>
<dbReference type="Proteomes" id="UP001054837">
    <property type="component" value="Unassembled WGS sequence"/>
</dbReference>
<dbReference type="InterPro" id="IPR014001">
    <property type="entry name" value="Helicase_ATP-bd"/>
</dbReference>
<sequence length="1288" mass="144834">MPGSCEFNSSSSNLISSLRNFRFQNKSKSYQPPSSVDNLSKKDSGVPVPDSTSSKKSKTVSKNKKIVKKNKSATTDVTSSTAKSSTLTYNPLSYRRYEQTTCSQFLLPSVISKFQLAIKKSNRTVLTIDLKLTIEELQKVKELILRHTSIYEKWKQCVLYESMCIDSPGETALKVHRSYLNELLALVRQEYNQNFSNLNTEELPKEQVAVQTYSKKPQQQLNAFSDMTSSNGANDQLEMDEDKGTDTEYEMFCGKEQSLGKLLSAFPESDIMEVQDILVKCGWNLGKAMSLAQQQFGKSGKKRPSFSNNISDSVNTDTHSIINQNSTLTEEIVLDSSDEDIVPPKKSDFHKRKENGAPLAKKPRIISSSESEEDDLPVPPKIIKMPIQVTKQNNPAQVIKENNPVQVIKENNSVQVTKQNPVHQKSTELNSNSELSTKYPSLSIKPVSNSSTVTSDIAPIKCVSMPNLPKGLVILQVDDSSKDSQQSKPAETQSNSNAIYTKIKKQATPLNIPATSSIKTVATNSNKSAQLIRVQASSNNVKPCENSDSSPNVASLSTTPVSKGISITPLTGVEITDSGCNGKGKSKSKSSKARIPKGKRKKFNLADDDGEEYGNDVFYDSDDSDNGGNTLTAAHSAVLKFFQESSTEELLTVPGCSKKKVDSVMKARPFSNWDDLVAKLSNDKYLSTDLLNGVKKVLDIRNSINKLMAKCQQISIDMEDLVEDLKANKERSSDYVSKQPMLLNDRMNLTSYQMLGLNWLLLMHNQDVNGILADEMGLGKTVQAIAFLAYLKEVSMAGPHLIVVPSSVLDNWKQEFTTWWPDVSMICYHGNQEFRRELRMQVLNEEVDEFDVMITTYNMVTSSAEDRGFFKRLQFHYVVFDEAHMLKNMASQRYQHLMKIRAPRRLLLTGTPLQNNLVELMSLLIFAMPNMFSGKTDHIKQMFSVVSKTEGNKNTYEKDRIDHAKQIMKPFVLRRLKKEVLQDLPAKTDETKFCEMPEDQAEKYQSLVATFSAEFENKEKDVSSSGAGMMMQLRRAANHPLLLKRFYDDDKLKKMAKAILKEPTHREANVTYVFEDMSVMSDFELHKLCKSYKSLKSYALTNSHILNSGKFQILDSLLPSLIEQDHRILLFSQFTMVLDIVEEYMKIKDYKFLRLDGQIPVPERQQLIDKFNSDPTIFVFLLSTRAGGLGINLTAADTVILHDIDFNPYNDKQAEDRCHRVGQRKDVSVIRLISEGTIEEGILQRANEKLKLEQDIHNADENEENDTASVAKLLRDALGLSARSNVKS</sequence>
<dbReference type="GO" id="GO:0003677">
    <property type="term" value="F:DNA binding"/>
    <property type="evidence" value="ECO:0007669"/>
    <property type="project" value="UniProtKB-KW"/>
</dbReference>
<dbReference type="InterPro" id="IPR001650">
    <property type="entry name" value="Helicase_C-like"/>
</dbReference>
<evidence type="ECO:0000256" key="4">
    <source>
        <dbReference type="ARBA" id="ARBA00022741"/>
    </source>
</evidence>
<dbReference type="GO" id="GO:0003678">
    <property type="term" value="F:DNA helicase activity"/>
    <property type="evidence" value="ECO:0007669"/>
    <property type="project" value="UniProtKB-EC"/>
</dbReference>
<comment type="caution">
    <text evidence="16">The sequence shown here is derived from an EMBL/GenBank/DDBJ whole genome shotgun (WGS) entry which is preliminary data.</text>
</comment>
<evidence type="ECO:0000259" key="15">
    <source>
        <dbReference type="PROSITE" id="PS51194"/>
    </source>
</evidence>
<reference evidence="16 17" key="1">
    <citation type="submission" date="2021-06" db="EMBL/GenBank/DDBJ databases">
        <title>Caerostris darwini draft genome.</title>
        <authorList>
            <person name="Kono N."/>
            <person name="Arakawa K."/>
        </authorList>
    </citation>
    <scope>NUCLEOTIDE SEQUENCE [LARGE SCALE GENOMIC DNA]</scope>
</reference>
<dbReference type="InterPro" id="IPR000330">
    <property type="entry name" value="SNF2_N"/>
</dbReference>
<dbReference type="SUPFAM" id="SSF52540">
    <property type="entry name" value="P-loop containing nucleoside triphosphate hydrolases"/>
    <property type="match status" value="2"/>
</dbReference>
<organism evidence="16 17">
    <name type="scientific">Caerostris darwini</name>
    <dbReference type="NCBI Taxonomy" id="1538125"/>
    <lineage>
        <taxon>Eukaryota</taxon>
        <taxon>Metazoa</taxon>
        <taxon>Ecdysozoa</taxon>
        <taxon>Arthropoda</taxon>
        <taxon>Chelicerata</taxon>
        <taxon>Arachnida</taxon>
        <taxon>Araneae</taxon>
        <taxon>Araneomorphae</taxon>
        <taxon>Entelegynae</taxon>
        <taxon>Araneoidea</taxon>
        <taxon>Araneidae</taxon>
        <taxon>Caerostris</taxon>
    </lineage>
</organism>
<dbReference type="SMART" id="SM00490">
    <property type="entry name" value="HELICc"/>
    <property type="match status" value="1"/>
</dbReference>
<evidence type="ECO:0000256" key="13">
    <source>
        <dbReference type="SAM" id="MobiDB-lite"/>
    </source>
</evidence>
<dbReference type="InterPro" id="IPR027417">
    <property type="entry name" value="P-loop_NTPase"/>
</dbReference>
<evidence type="ECO:0000256" key="5">
    <source>
        <dbReference type="ARBA" id="ARBA00022801"/>
    </source>
</evidence>
<feature type="compositionally biased region" description="Basic residues" evidence="13">
    <location>
        <begin position="55"/>
        <end position="71"/>
    </location>
</feature>
<keyword evidence="10" id="KW-0539">Nucleus</keyword>
<evidence type="ECO:0000256" key="1">
    <source>
        <dbReference type="ARBA" id="ARBA00004123"/>
    </source>
</evidence>
<accession>A0AAV4SJS4</accession>
<dbReference type="Gene3D" id="3.40.50.300">
    <property type="entry name" value="P-loop containing nucleotide triphosphate hydrolases"/>
    <property type="match status" value="1"/>
</dbReference>
<dbReference type="SMART" id="SM00487">
    <property type="entry name" value="DEXDc"/>
    <property type="match status" value="1"/>
</dbReference>
<evidence type="ECO:0000256" key="11">
    <source>
        <dbReference type="ARBA" id="ARBA00059294"/>
    </source>
</evidence>
<keyword evidence="9" id="KW-0238">DNA-binding</keyword>
<proteinExistence type="inferred from homology"/>
<feature type="domain" description="Helicase C-terminal" evidence="15">
    <location>
        <begin position="1113"/>
        <end position="1264"/>
    </location>
</feature>
<evidence type="ECO:0000256" key="3">
    <source>
        <dbReference type="ARBA" id="ARBA00012551"/>
    </source>
</evidence>
<gene>
    <name evidence="16" type="primary">SMARCAD1</name>
    <name evidence="16" type="ORF">CDAR_567931</name>
</gene>
<keyword evidence="8" id="KW-0156">Chromatin regulator</keyword>
<feature type="region of interest" description="Disordered" evidence="13">
    <location>
        <begin position="338"/>
        <end position="378"/>
    </location>
</feature>
<dbReference type="PANTHER" id="PTHR10799">
    <property type="entry name" value="SNF2/RAD54 HELICASE FAMILY"/>
    <property type="match status" value="1"/>
</dbReference>
<feature type="region of interest" description="Disordered" evidence="13">
    <location>
        <begin position="412"/>
        <end position="440"/>
    </location>
</feature>
<dbReference type="GO" id="GO:0005694">
    <property type="term" value="C:chromosome"/>
    <property type="evidence" value="ECO:0007669"/>
    <property type="project" value="UniProtKB-ARBA"/>
</dbReference>
<evidence type="ECO:0000313" key="16">
    <source>
        <dbReference type="EMBL" id="GIY34045.1"/>
    </source>
</evidence>
<feature type="region of interest" description="Disordered" evidence="13">
    <location>
        <begin position="540"/>
        <end position="560"/>
    </location>
</feature>
<evidence type="ECO:0000256" key="8">
    <source>
        <dbReference type="ARBA" id="ARBA00022853"/>
    </source>
</evidence>
<dbReference type="GO" id="GO:0005524">
    <property type="term" value="F:ATP binding"/>
    <property type="evidence" value="ECO:0007669"/>
    <property type="project" value="UniProtKB-KW"/>
</dbReference>
<dbReference type="FunFam" id="3.40.50.10810:FF:000014">
    <property type="entry name" value="SWI/SNF-related matrix-associated actin-dependent regulator of chromatin subfamily A containing DEAD/H box 1"/>
    <property type="match status" value="1"/>
</dbReference>
<dbReference type="Pfam" id="PF00176">
    <property type="entry name" value="SNF2-rel_dom"/>
    <property type="match status" value="1"/>
</dbReference>
<feature type="compositionally biased region" description="Basic residues" evidence="13">
    <location>
        <begin position="584"/>
        <end position="603"/>
    </location>
</feature>
<dbReference type="PROSITE" id="PS51194">
    <property type="entry name" value="HELICASE_CTER"/>
    <property type="match status" value="1"/>
</dbReference>
<feature type="region of interest" description="Disordered" evidence="13">
    <location>
        <begin position="576"/>
        <end position="607"/>
    </location>
</feature>
<dbReference type="EC" id="3.6.4.12" evidence="3"/>
<dbReference type="InterPro" id="IPR038718">
    <property type="entry name" value="SNF2-like_sf"/>
</dbReference>
<feature type="domain" description="Helicase ATP-binding" evidence="14">
    <location>
        <begin position="761"/>
        <end position="930"/>
    </location>
</feature>
<dbReference type="CDD" id="cd18793">
    <property type="entry name" value="SF2_C_SNF"/>
    <property type="match status" value="1"/>
</dbReference>
<dbReference type="Pfam" id="PF00271">
    <property type="entry name" value="Helicase_C"/>
    <property type="match status" value="1"/>
</dbReference>
<comment type="subcellular location">
    <subcellularLocation>
        <location evidence="1">Nucleus</location>
    </subcellularLocation>
</comment>
<evidence type="ECO:0000256" key="10">
    <source>
        <dbReference type="ARBA" id="ARBA00023242"/>
    </source>
</evidence>
<evidence type="ECO:0000256" key="7">
    <source>
        <dbReference type="ARBA" id="ARBA00022840"/>
    </source>
</evidence>
<keyword evidence="4" id="KW-0547">Nucleotide-binding</keyword>
<dbReference type="Gene3D" id="3.40.50.10810">
    <property type="entry name" value="Tandem AAA-ATPase domain"/>
    <property type="match status" value="1"/>
</dbReference>
<dbReference type="PROSITE" id="PS51192">
    <property type="entry name" value="HELICASE_ATP_BIND_1"/>
    <property type="match status" value="1"/>
</dbReference>
<dbReference type="GO" id="GO:0005634">
    <property type="term" value="C:nucleus"/>
    <property type="evidence" value="ECO:0007669"/>
    <property type="project" value="UniProtKB-SubCell"/>
</dbReference>
<feature type="compositionally biased region" description="Polar residues" evidence="13">
    <location>
        <begin position="26"/>
        <end position="38"/>
    </location>
</feature>
<comment type="function">
    <text evidence="11">DNA helicase that possesses intrinsic ATP-dependent nucleosome-remodeling activity and is both required for DNA repair and heterochromatin organization. Promotes DNA end resection of double-strand breaks (DSBs) following DNA damage: probably acts by weakening histone DNA interactions in nucleosomes flanking DSBs.</text>
</comment>